<feature type="domain" description="Response regulatory" evidence="3">
    <location>
        <begin position="4"/>
        <end position="119"/>
    </location>
</feature>
<dbReference type="PANTHER" id="PTHR44591:SF3">
    <property type="entry name" value="RESPONSE REGULATORY DOMAIN-CONTAINING PROTEIN"/>
    <property type="match status" value="1"/>
</dbReference>
<dbReference type="AlphaFoldDB" id="A0A8J7W9N8"/>
<dbReference type="Proteomes" id="UP000730161">
    <property type="component" value="Unassembled WGS sequence"/>
</dbReference>
<evidence type="ECO:0000313" key="4">
    <source>
        <dbReference type="EMBL" id="MBR1368692.1"/>
    </source>
</evidence>
<dbReference type="PROSITE" id="PS50110">
    <property type="entry name" value="RESPONSE_REGULATORY"/>
    <property type="match status" value="1"/>
</dbReference>
<proteinExistence type="predicted"/>
<organism evidence="4 5">
    <name type="scientific">Methanocalculus chunghsingensis</name>
    <dbReference type="NCBI Taxonomy" id="156457"/>
    <lineage>
        <taxon>Archaea</taxon>
        <taxon>Methanobacteriati</taxon>
        <taxon>Methanobacteriota</taxon>
        <taxon>Stenosarchaea group</taxon>
        <taxon>Methanomicrobia</taxon>
        <taxon>Methanomicrobiales</taxon>
        <taxon>Methanocalculaceae</taxon>
        <taxon>Methanocalculus</taxon>
    </lineage>
</organism>
<evidence type="ECO:0000259" key="3">
    <source>
        <dbReference type="PROSITE" id="PS50110"/>
    </source>
</evidence>
<dbReference type="GO" id="GO:0000160">
    <property type="term" value="P:phosphorelay signal transduction system"/>
    <property type="evidence" value="ECO:0007669"/>
    <property type="project" value="InterPro"/>
</dbReference>
<dbReference type="Gene3D" id="3.40.50.2300">
    <property type="match status" value="1"/>
</dbReference>
<evidence type="ECO:0000313" key="5">
    <source>
        <dbReference type="Proteomes" id="UP000730161"/>
    </source>
</evidence>
<gene>
    <name evidence="4" type="ORF">RJ53_03890</name>
</gene>
<dbReference type="CDD" id="cd00156">
    <property type="entry name" value="REC"/>
    <property type="match status" value="1"/>
</dbReference>
<accession>A0A8J7W9N8</accession>
<sequence length="125" mass="14318">MTKTVMVVDDDIPNLTVMGLLLKKIGYSAITIHNGWDALAAIKEKKPDLILLDLMMTPIDGWQFLDELKKEGLSKLPVMLFTAKYIRDEEIAPYKKDIIQILQKPVSLRELEVALHDFFKKTSEM</sequence>
<dbReference type="InterPro" id="IPR011006">
    <property type="entry name" value="CheY-like_superfamily"/>
</dbReference>
<comment type="caution">
    <text evidence="4">The sequence shown here is derived from an EMBL/GenBank/DDBJ whole genome shotgun (WGS) entry which is preliminary data.</text>
</comment>
<dbReference type="RefSeq" id="WP_246495967.1">
    <property type="nucleotide sequence ID" value="NZ_JWHL01000003.1"/>
</dbReference>
<dbReference type="InterPro" id="IPR001789">
    <property type="entry name" value="Sig_transdc_resp-reg_receiver"/>
</dbReference>
<dbReference type="PANTHER" id="PTHR44591">
    <property type="entry name" value="STRESS RESPONSE REGULATOR PROTEIN 1"/>
    <property type="match status" value="1"/>
</dbReference>
<reference evidence="4" key="1">
    <citation type="submission" date="2014-12" db="EMBL/GenBank/DDBJ databases">
        <authorList>
            <person name="Huang H.-H."/>
            <person name="Chen S.-C."/>
            <person name="Lai M.-C."/>
        </authorList>
    </citation>
    <scope>NUCLEOTIDE SEQUENCE</scope>
    <source>
        <strain evidence="4">K1F9705b</strain>
    </source>
</reference>
<dbReference type="Pfam" id="PF00072">
    <property type="entry name" value="Response_reg"/>
    <property type="match status" value="1"/>
</dbReference>
<evidence type="ECO:0000256" key="2">
    <source>
        <dbReference type="PROSITE-ProRule" id="PRU00169"/>
    </source>
</evidence>
<dbReference type="EMBL" id="JWHL01000003">
    <property type="protein sequence ID" value="MBR1368692.1"/>
    <property type="molecule type" value="Genomic_DNA"/>
</dbReference>
<dbReference type="SUPFAM" id="SSF52172">
    <property type="entry name" value="CheY-like"/>
    <property type="match status" value="1"/>
</dbReference>
<dbReference type="SMART" id="SM00448">
    <property type="entry name" value="REC"/>
    <property type="match status" value="1"/>
</dbReference>
<keyword evidence="5" id="KW-1185">Reference proteome</keyword>
<evidence type="ECO:0000256" key="1">
    <source>
        <dbReference type="ARBA" id="ARBA00022553"/>
    </source>
</evidence>
<dbReference type="InterPro" id="IPR050595">
    <property type="entry name" value="Bact_response_regulator"/>
</dbReference>
<feature type="modified residue" description="4-aspartylphosphate" evidence="2">
    <location>
        <position position="53"/>
    </location>
</feature>
<keyword evidence="1 2" id="KW-0597">Phosphoprotein</keyword>
<name>A0A8J7W9N8_9EURY</name>
<protein>
    <recommendedName>
        <fullName evidence="3">Response regulatory domain-containing protein</fullName>
    </recommendedName>
</protein>